<sequence length="323" mass="37033">MLIHEAARQAGLSKKAVRLYLSAGLLQPQVDARNGYHQFTGEDVQRLQQIRWLRQLGFSVQEIRAMLEDPSAAQYYILKRMTALREEKRRLDWRMTQLEQILEQDCLSPNSTALTPGPEPWHAPLPLDETDAYLIVSCFLGSLVQNVELNEYRRFLWQRLLKVVVTHQTPELAGLRDYIYSLTPEHAGQLFALCRRVVSEIAALPPRKMEEFCSRVLDDLGRNLNSSAGRLKRRYECFLRPSIRLFDAEACDILREFTPLFSEYQDRLQAYCDAMLHRLQQPENAALCARLTAAFGPEFSPEQIGSGQLTALYSLSLESGEVN</sequence>
<keyword evidence="4" id="KW-0804">Transcription</keyword>
<accession>A0ABT7UP51</accession>
<reference evidence="6 7" key="2">
    <citation type="submission" date="2023-06" db="EMBL/GenBank/DDBJ databases">
        <title>Identification and characterization of horizontal gene transfer across gut microbiota members of farm animals based on homology search.</title>
        <authorList>
            <person name="Schwarzerova J."/>
            <person name="Nykrynova M."/>
            <person name="Jureckova K."/>
            <person name="Cejkova D."/>
            <person name="Rychlik I."/>
        </authorList>
    </citation>
    <scope>NUCLEOTIDE SEQUENCE [LARGE SCALE GENOMIC DNA]</scope>
    <source>
        <strain evidence="6 7">ET340</strain>
    </source>
</reference>
<evidence type="ECO:0000259" key="5">
    <source>
        <dbReference type="PROSITE" id="PS50937"/>
    </source>
</evidence>
<keyword evidence="2" id="KW-0805">Transcription regulation</keyword>
<dbReference type="PROSITE" id="PS50937">
    <property type="entry name" value="HTH_MERR_2"/>
    <property type="match status" value="1"/>
</dbReference>
<evidence type="ECO:0000256" key="1">
    <source>
        <dbReference type="ARBA" id="ARBA00022491"/>
    </source>
</evidence>
<dbReference type="PANTHER" id="PTHR30204:SF69">
    <property type="entry name" value="MERR-FAMILY TRANSCRIPTIONAL REGULATOR"/>
    <property type="match status" value="1"/>
</dbReference>
<evidence type="ECO:0000256" key="2">
    <source>
        <dbReference type="ARBA" id="ARBA00023015"/>
    </source>
</evidence>
<dbReference type="Proteomes" id="UP001529380">
    <property type="component" value="Unassembled WGS sequence"/>
</dbReference>
<reference evidence="7" key="1">
    <citation type="submission" date="2023-06" db="EMBL/GenBank/DDBJ databases">
        <title>Identification and characterization of horizontal gene transfer across gut microbiota members of farm animals based on homology search.</title>
        <authorList>
            <person name="Zeman M."/>
            <person name="Kubasova T."/>
            <person name="Jahodarova E."/>
            <person name="Nykrynova M."/>
            <person name="Rychlik I."/>
        </authorList>
    </citation>
    <scope>NUCLEOTIDE SEQUENCE [LARGE SCALE GENOMIC DNA]</scope>
    <source>
        <strain evidence="7">ET340</strain>
    </source>
</reference>
<dbReference type="SUPFAM" id="SSF46955">
    <property type="entry name" value="Putative DNA-binding domain"/>
    <property type="match status" value="1"/>
</dbReference>
<keyword evidence="1" id="KW-0678">Repressor</keyword>
<protein>
    <submittedName>
        <fullName evidence="6">MerR family transcriptional regulator</fullName>
    </submittedName>
</protein>
<dbReference type="PANTHER" id="PTHR30204">
    <property type="entry name" value="REDOX-CYCLING DRUG-SENSING TRANSCRIPTIONAL ACTIVATOR SOXR"/>
    <property type="match status" value="1"/>
</dbReference>
<dbReference type="InterPro" id="IPR000551">
    <property type="entry name" value="MerR-type_HTH_dom"/>
</dbReference>
<evidence type="ECO:0000313" key="6">
    <source>
        <dbReference type="EMBL" id="MDM8200670.1"/>
    </source>
</evidence>
<organism evidence="6 7">
    <name type="scientific">Allofournierella massiliensis</name>
    <dbReference type="NCBI Taxonomy" id="1650663"/>
    <lineage>
        <taxon>Bacteria</taxon>
        <taxon>Bacillati</taxon>
        <taxon>Bacillota</taxon>
        <taxon>Clostridia</taxon>
        <taxon>Eubacteriales</taxon>
        <taxon>Oscillospiraceae</taxon>
        <taxon>Allofournierella</taxon>
    </lineage>
</organism>
<proteinExistence type="predicted"/>
<dbReference type="InterPro" id="IPR009061">
    <property type="entry name" value="DNA-bd_dom_put_sf"/>
</dbReference>
<evidence type="ECO:0000256" key="4">
    <source>
        <dbReference type="ARBA" id="ARBA00023163"/>
    </source>
</evidence>
<dbReference type="SMART" id="SM00422">
    <property type="entry name" value="HTH_MERR"/>
    <property type="match status" value="1"/>
</dbReference>
<name>A0ABT7UP51_9FIRM</name>
<dbReference type="InterPro" id="IPR047057">
    <property type="entry name" value="MerR_fam"/>
</dbReference>
<evidence type="ECO:0000256" key="3">
    <source>
        <dbReference type="ARBA" id="ARBA00023125"/>
    </source>
</evidence>
<dbReference type="Pfam" id="PF13411">
    <property type="entry name" value="MerR_1"/>
    <property type="match status" value="1"/>
</dbReference>
<gene>
    <name evidence="6" type="ORF">QUW08_05085</name>
</gene>
<reference evidence="6 7" key="3">
    <citation type="submission" date="2023-06" db="EMBL/GenBank/DDBJ databases">
        <authorList>
            <person name="Zeman M."/>
            <person name="Kubasova T."/>
            <person name="Jahodarova E."/>
            <person name="Nykrynova M."/>
            <person name="Rychlik I."/>
        </authorList>
    </citation>
    <scope>NUCLEOTIDE SEQUENCE [LARGE SCALE GENOMIC DNA]</scope>
    <source>
        <strain evidence="6 7">ET340</strain>
    </source>
</reference>
<keyword evidence="3" id="KW-0238">DNA-binding</keyword>
<comment type="caution">
    <text evidence="6">The sequence shown here is derived from an EMBL/GenBank/DDBJ whole genome shotgun (WGS) entry which is preliminary data.</text>
</comment>
<keyword evidence="7" id="KW-1185">Reference proteome</keyword>
<evidence type="ECO:0000313" key="7">
    <source>
        <dbReference type="Proteomes" id="UP001529380"/>
    </source>
</evidence>
<feature type="domain" description="HTH merR-type" evidence="5">
    <location>
        <begin position="1"/>
        <end position="69"/>
    </location>
</feature>
<dbReference type="Gene3D" id="1.10.1660.10">
    <property type="match status" value="1"/>
</dbReference>
<dbReference type="EMBL" id="JAUDCL010000006">
    <property type="protein sequence ID" value="MDM8200670.1"/>
    <property type="molecule type" value="Genomic_DNA"/>
</dbReference>
<dbReference type="RefSeq" id="WP_289599393.1">
    <property type="nucleotide sequence ID" value="NZ_JAUDCL010000006.1"/>
</dbReference>